<proteinExistence type="predicted"/>
<evidence type="ECO:0000256" key="1">
    <source>
        <dbReference type="SAM" id="Coils"/>
    </source>
</evidence>
<sequence>MEIIVLVISILIFGLVVFFIKEHDLEGMKDQLVATKEELEEKLEKLNGLLLAHESFVQKREELQDTLNKSQQDQEKWLHLKDQFLAKRNALLKTSLTEQQAVSILSTYNQNEIDQIDHLDLFSGYDEGIKSYKAALDEKESFLANQYFMEDELDLGQEEDLIEEERLITEEQEWEDEREREYEEQQIQVEETQRQIEEQQQQLDEELQLEEQQQLMAEQQRQMDEDMNNNHRDMIRAEMEEGQVNGMGFHPDDYGNSSAYDDLDSTHDDYDMMDDFDTMDDYNDLDNIGYHDPNEY</sequence>
<evidence type="ECO:0000313" key="4">
    <source>
        <dbReference type="Proteomes" id="UP001595882"/>
    </source>
</evidence>
<evidence type="ECO:0000313" key="3">
    <source>
        <dbReference type="EMBL" id="MFC4403002.1"/>
    </source>
</evidence>
<organism evidence="3 4">
    <name type="scientific">Gracilibacillus xinjiangensis</name>
    <dbReference type="NCBI Taxonomy" id="1193282"/>
    <lineage>
        <taxon>Bacteria</taxon>
        <taxon>Bacillati</taxon>
        <taxon>Bacillota</taxon>
        <taxon>Bacilli</taxon>
        <taxon>Bacillales</taxon>
        <taxon>Bacillaceae</taxon>
        <taxon>Gracilibacillus</taxon>
    </lineage>
</organism>
<keyword evidence="4" id="KW-1185">Reference proteome</keyword>
<gene>
    <name evidence="3" type="ORF">ACFOY7_07935</name>
</gene>
<comment type="caution">
    <text evidence="3">The sequence shown here is derived from an EMBL/GenBank/DDBJ whole genome shotgun (WGS) entry which is preliminary data.</text>
</comment>
<dbReference type="Proteomes" id="UP001595882">
    <property type="component" value="Unassembled WGS sequence"/>
</dbReference>
<name>A0ABV8WT00_9BACI</name>
<feature type="coiled-coil region" evidence="1">
    <location>
        <begin position="22"/>
        <end position="73"/>
    </location>
</feature>
<evidence type="ECO:0000256" key="2">
    <source>
        <dbReference type="SAM" id="MobiDB-lite"/>
    </source>
</evidence>
<feature type="region of interest" description="Disordered" evidence="2">
    <location>
        <begin position="247"/>
        <end position="267"/>
    </location>
</feature>
<feature type="coiled-coil region" evidence="1">
    <location>
        <begin position="175"/>
        <end position="229"/>
    </location>
</feature>
<dbReference type="RefSeq" id="WP_390251128.1">
    <property type="nucleotide sequence ID" value="NZ_JBHSDT010000004.1"/>
</dbReference>
<reference evidence="4" key="1">
    <citation type="journal article" date="2019" name="Int. J. Syst. Evol. Microbiol.">
        <title>The Global Catalogue of Microorganisms (GCM) 10K type strain sequencing project: providing services to taxonomists for standard genome sequencing and annotation.</title>
        <authorList>
            <consortium name="The Broad Institute Genomics Platform"/>
            <consortium name="The Broad Institute Genome Sequencing Center for Infectious Disease"/>
            <person name="Wu L."/>
            <person name="Ma J."/>
        </authorList>
    </citation>
    <scope>NUCLEOTIDE SEQUENCE [LARGE SCALE GENOMIC DNA]</scope>
    <source>
        <strain evidence="4">CCUG 37865</strain>
    </source>
</reference>
<keyword evidence="1" id="KW-0175">Coiled coil</keyword>
<protein>
    <submittedName>
        <fullName evidence="3">Uncharacterized protein</fullName>
    </submittedName>
</protein>
<accession>A0ABV8WT00</accession>
<dbReference type="EMBL" id="JBHSDT010000004">
    <property type="protein sequence ID" value="MFC4403002.1"/>
    <property type="molecule type" value="Genomic_DNA"/>
</dbReference>